<feature type="compositionally biased region" description="Basic and acidic residues" evidence="1">
    <location>
        <begin position="62"/>
        <end position="80"/>
    </location>
</feature>
<feature type="compositionally biased region" description="Low complexity" evidence="1">
    <location>
        <begin position="81"/>
        <end position="95"/>
    </location>
</feature>
<evidence type="ECO:0000256" key="1">
    <source>
        <dbReference type="SAM" id="MobiDB-lite"/>
    </source>
</evidence>
<protein>
    <submittedName>
        <fullName evidence="2">Uncharacterized protein</fullName>
    </submittedName>
</protein>
<evidence type="ECO:0000313" key="2">
    <source>
        <dbReference type="EMBL" id="TKR93993.1"/>
    </source>
</evidence>
<name>A0A4U5PCQ4_STECR</name>
<organism evidence="2 3">
    <name type="scientific">Steinernema carpocapsae</name>
    <name type="common">Entomopathogenic nematode</name>
    <dbReference type="NCBI Taxonomy" id="34508"/>
    <lineage>
        <taxon>Eukaryota</taxon>
        <taxon>Metazoa</taxon>
        <taxon>Ecdysozoa</taxon>
        <taxon>Nematoda</taxon>
        <taxon>Chromadorea</taxon>
        <taxon>Rhabditida</taxon>
        <taxon>Tylenchina</taxon>
        <taxon>Panagrolaimomorpha</taxon>
        <taxon>Strongyloidoidea</taxon>
        <taxon>Steinernematidae</taxon>
        <taxon>Steinernema</taxon>
    </lineage>
</organism>
<feature type="region of interest" description="Disordered" evidence="1">
    <location>
        <begin position="62"/>
        <end position="96"/>
    </location>
</feature>
<gene>
    <name evidence="2" type="ORF">L596_008348</name>
</gene>
<reference evidence="2 3" key="2">
    <citation type="journal article" date="2019" name="G3 (Bethesda)">
        <title>Hybrid Assembly of the Genome of the Entomopathogenic Nematode Steinernema carpocapsae Identifies the X-Chromosome.</title>
        <authorList>
            <person name="Serra L."/>
            <person name="Macchietto M."/>
            <person name="Macias-Munoz A."/>
            <person name="McGill C.J."/>
            <person name="Rodriguez I.M."/>
            <person name="Rodriguez B."/>
            <person name="Murad R."/>
            <person name="Mortazavi A."/>
        </authorList>
    </citation>
    <scope>NUCLEOTIDE SEQUENCE [LARGE SCALE GENOMIC DNA]</scope>
    <source>
        <strain evidence="2 3">ALL</strain>
    </source>
</reference>
<feature type="region of interest" description="Disordered" evidence="1">
    <location>
        <begin position="239"/>
        <end position="261"/>
    </location>
</feature>
<proteinExistence type="predicted"/>
<accession>A0A4U5PCQ4</accession>
<dbReference type="AlphaFoldDB" id="A0A4U5PCQ4"/>
<feature type="region of interest" description="Disordered" evidence="1">
    <location>
        <begin position="138"/>
        <end position="163"/>
    </location>
</feature>
<keyword evidence="3" id="KW-1185">Reference proteome</keyword>
<dbReference type="EMBL" id="AZBU02000002">
    <property type="protein sequence ID" value="TKR93993.1"/>
    <property type="molecule type" value="Genomic_DNA"/>
</dbReference>
<comment type="caution">
    <text evidence="2">The sequence shown here is derived from an EMBL/GenBank/DDBJ whole genome shotgun (WGS) entry which is preliminary data.</text>
</comment>
<reference evidence="2 3" key="1">
    <citation type="journal article" date="2015" name="Genome Biol.">
        <title>Comparative genomics of Steinernema reveals deeply conserved gene regulatory networks.</title>
        <authorList>
            <person name="Dillman A.R."/>
            <person name="Macchietto M."/>
            <person name="Porter C.F."/>
            <person name="Rogers A."/>
            <person name="Williams B."/>
            <person name="Antoshechkin I."/>
            <person name="Lee M.M."/>
            <person name="Goodwin Z."/>
            <person name="Lu X."/>
            <person name="Lewis E.E."/>
            <person name="Goodrich-Blair H."/>
            <person name="Stock S.P."/>
            <person name="Adams B.J."/>
            <person name="Sternberg P.W."/>
            <person name="Mortazavi A."/>
        </authorList>
    </citation>
    <scope>NUCLEOTIDE SEQUENCE [LARGE SCALE GENOMIC DNA]</scope>
    <source>
        <strain evidence="2 3">ALL</strain>
    </source>
</reference>
<feature type="region of interest" description="Disordered" evidence="1">
    <location>
        <begin position="1"/>
        <end position="44"/>
    </location>
</feature>
<evidence type="ECO:0000313" key="3">
    <source>
        <dbReference type="Proteomes" id="UP000298663"/>
    </source>
</evidence>
<sequence>MGRRRSYSTSSAYANPAFETIPEGRETPSPMSSRRGSGPGSTIAALMGMSAPFFMVPEKAKEIEETRKKDEEEKQMEQQKAEALLRQAQQAQQRRGSVPLLDIPQISVMIDEVPDQEDEPPKSNFLVVPGGSRYALPPEEGQKEEEDVFWKQSPDTSKDETPIWKIHPQFPNIRINQRNCHPINFNSKSAIRVHSCCRCHGPPTAEEDLRICWTSEMSLNPAFTNQWAPKEIPTLSSRLPTAAPLQIHSKKGRRLENENPT</sequence>
<dbReference type="Proteomes" id="UP000298663">
    <property type="component" value="Unassembled WGS sequence"/>
</dbReference>